<dbReference type="Proteomes" id="UP000257109">
    <property type="component" value="Unassembled WGS sequence"/>
</dbReference>
<dbReference type="InterPro" id="IPR001563">
    <property type="entry name" value="Peptidase_S10"/>
</dbReference>
<dbReference type="SUPFAM" id="SSF53474">
    <property type="entry name" value="alpha/beta-Hydrolases"/>
    <property type="match status" value="1"/>
</dbReference>
<keyword evidence="3" id="KW-1185">Reference proteome</keyword>
<dbReference type="InterPro" id="IPR029058">
    <property type="entry name" value="AB_hydrolase_fold"/>
</dbReference>
<comment type="caution">
    <text evidence="2">The sequence shown here is derived from an EMBL/GenBank/DDBJ whole genome shotgun (WGS) entry which is preliminary data.</text>
</comment>
<dbReference type="AlphaFoldDB" id="A0A371EIH2"/>
<dbReference type="EMBL" id="QJKJ01013710">
    <property type="protein sequence ID" value="RDX65842.1"/>
    <property type="molecule type" value="Genomic_DNA"/>
</dbReference>
<evidence type="ECO:0000313" key="2">
    <source>
        <dbReference type="EMBL" id="RDX65842.1"/>
    </source>
</evidence>
<dbReference type="GO" id="GO:0004185">
    <property type="term" value="F:serine-type carboxypeptidase activity"/>
    <property type="evidence" value="ECO:0007669"/>
    <property type="project" value="InterPro"/>
</dbReference>
<dbReference type="Pfam" id="PF00450">
    <property type="entry name" value="Peptidase_S10"/>
    <property type="match status" value="1"/>
</dbReference>
<evidence type="ECO:0000313" key="3">
    <source>
        <dbReference type="Proteomes" id="UP000257109"/>
    </source>
</evidence>
<proteinExistence type="inferred from homology"/>
<feature type="non-terminal residue" evidence="2">
    <location>
        <position position="1"/>
    </location>
</feature>
<comment type="similarity">
    <text evidence="1">Belongs to the peptidase S10 family.</text>
</comment>
<organism evidence="2 3">
    <name type="scientific">Mucuna pruriens</name>
    <name type="common">Velvet bean</name>
    <name type="synonym">Dolichos pruriens</name>
    <dbReference type="NCBI Taxonomy" id="157652"/>
    <lineage>
        <taxon>Eukaryota</taxon>
        <taxon>Viridiplantae</taxon>
        <taxon>Streptophyta</taxon>
        <taxon>Embryophyta</taxon>
        <taxon>Tracheophyta</taxon>
        <taxon>Spermatophyta</taxon>
        <taxon>Magnoliopsida</taxon>
        <taxon>eudicotyledons</taxon>
        <taxon>Gunneridae</taxon>
        <taxon>Pentapetalae</taxon>
        <taxon>rosids</taxon>
        <taxon>fabids</taxon>
        <taxon>Fabales</taxon>
        <taxon>Fabaceae</taxon>
        <taxon>Papilionoideae</taxon>
        <taxon>50 kb inversion clade</taxon>
        <taxon>NPAAA clade</taxon>
        <taxon>indigoferoid/millettioid clade</taxon>
        <taxon>Phaseoleae</taxon>
        <taxon>Mucuna</taxon>
    </lineage>
</organism>
<dbReference type="Gene3D" id="3.40.50.11320">
    <property type="match status" value="1"/>
</dbReference>
<name>A0A371EIH2_MUCPR</name>
<dbReference type="OrthoDB" id="1429943at2759"/>
<evidence type="ECO:0000256" key="1">
    <source>
        <dbReference type="ARBA" id="ARBA00009431"/>
    </source>
</evidence>
<accession>A0A371EIH2</accession>
<sequence length="72" mass="7856">MECIDGFAILLSYKVMVGGWATEYGNLLTFATVRGAAHMVPYAQPSRSLHLFSSFVHGRRLPIITTSPSIGN</sequence>
<gene>
    <name evidence="2" type="primary">SCPL43</name>
    <name evidence="2" type="ORF">CR513_55460</name>
</gene>
<reference evidence="2" key="1">
    <citation type="submission" date="2018-05" db="EMBL/GenBank/DDBJ databases">
        <title>Draft genome of Mucuna pruriens seed.</title>
        <authorList>
            <person name="Nnadi N.E."/>
            <person name="Vos R."/>
            <person name="Hasami M.H."/>
            <person name="Devisetty U.K."/>
            <person name="Aguiy J.C."/>
        </authorList>
    </citation>
    <scope>NUCLEOTIDE SEQUENCE [LARGE SCALE GENOMIC DNA]</scope>
    <source>
        <strain evidence="2">JCA_2017</strain>
    </source>
</reference>
<dbReference type="STRING" id="157652.A0A371EIH2"/>
<protein>
    <submittedName>
        <fullName evidence="2">Serine carboxypeptidase-like 43</fullName>
    </submittedName>
</protein>
<dbReference type="GO" id="GO:0006508">
    <property type="term" value="P:proteolysis"/>
    <property type="evidence" value="ECO:0007669"/>
    <property type="project" value="InterPro"/>
</dbReference>